<dbReference type="OrthoDB" id="2588702at2759"/>
<dbReference type="EMBL" id="CAJHJT010000034">
    <property type="protein sequence ID" value="CAD7004360.1"/>
    <property type="molecule type" value="Genomic_DNA"/>
</dbReference>
<feature type="region of interest" description="Disordered" evidence="5">
    <location>
        <begin position="628"/>
        <end position="671"/>
    </location>
</feature>
<dbReference type="CDD" id="cd12510">
    <property type="entry name" value="RRM1_RBM12_like"/>
    <property type="match status" value="1"/>
</dbReference>
<feature type="domain" description="RRM" evidence="6">
    <location>
        <begin position="983"/>
        <end position="1061"/>
    </location>
</feature>
<feature type="region of interest" description="Disordered" evidence="5">
    <location>
        <begin position="152"/>
        <end position="288"/>
    </location>
</feature>
<dbReference type="CDD" id="cd12254">
    <property type="entry name" value="RRM_hnRNPH_ESRPs_RBM12_like"/>
    <property type="match status" value="1"/>
</dbReference>
<dbReference type="SMART" id="SM00360">
    <property type="entry name" value="RRM"/>
    <property type="match status" value="5"/>
</dbReference>
<feature type="compositionally biased region" description="Low complexity" evidence="5">
    <location>
        <begin position="1118"/>
        <end position="1133"/>
    </location>
</feature>
<evidence type="ECO:0000256" key="4">
    <source>
        <dbReference type="SAM" id="Coils"/>
    </source>
</evidence>
<comment type="caution">
    <text evidence="7">The sequence shown here is derived from an EMBL/GenBank/DDBJ whole genome shotgun (WGS) entry which is preliminary data.</text>
</comment>
<evidence type="ECO:0000256" key="1">
    <source>
        <dbReference type="ARBA" id="ARBA00022737"/>
    </source>
</evidence>
<feature type="compositionally biased region" description="Polar residues" evidence="5">
    <location>
        <begin position="850"/>
        <end position="860"/>
    </location>
</feature>
<accession>A0A811UZS7</accession>
<dbReference type="CDD" id="cd00590">
    <property type="entry name" value="RRM_SF"/>
    <property type="match status" value="1"/>
</dbReference>
<dbReference type="PANTHER" id="PTHR13976">
    <property type="entry name" value="HETEROGENEOUS NUCLEAR RIBONUCLEOPROTEIN-RELATED"/>
    <property type="match status" value="1"/>
</dbReference>
<feature type="region of interest" description="Disordered" evidence="5">
    <location>
        <begin position="518"/>
        <end position="537"/>
    </location>
</feature>
<dbReference type="InterPro" id="IPR035979">
    <property type="entry name" value="RBD_domain_sf"/>
</dbReference>
<dbReference type="Pfam" id="PF00076">
    <property type="entry name" value="RRM_1"/>
    <property type="match status" value="1"/>
</dbReference>
<evidence type="ECO:0000259" key="6">
    <source>
        <dbReference type="PROSITE" id="PS50102"/>
    </source>
</evidence>
<feature type="compositionally biased region" description="Polar residues" evidence="5">
    <location>
        <begin position="355"/>
        <end position="381"/>
    </location>
</feature>
<sequence>MSVIIRLQNLPWSANALDIRQFFKGLSIPDGGVHIVGGEMGDAFIAFSTDEDARQAMMHDREKINEVQVRLLLSSRAEMQKVIETARQQSLQALKNAGALQAIKPTLASPSITTPTPQPPVITANSLHNILSSAAPSFLAYQKQAGITLIETPNEASTSDSTTAHGSSVEKSRDRRRSPSRERRRSRTRSRDRNDRNDRNSSRRGRRERSRSRSRDRDWKSRRSGRRSRSRERDYDRNRDRSVDRSRASSRSNVSNRERDNGQSSKSSKDLPSNNKGSTKTTDSIESNNAKVGSISSWGATAMNSYQTNKIITDHIPTTTVTSPTQFSVAGSGTSNILTPFNMGNTIPGLRGPQLANSYTTTTGNKSPDSQRGVSSLNTPASNTIPGFQSYSSSVSTTNNYSINLFNASSNSSESAKPFALQNPYTAAVQQTTLNTNSMDSTSSATRSPTQQTSTTMFPGLSLMEKKPDVLPQSNTTTSDFAAVAQLTQEPIAFANTNPYAQMYPNLFAQAAAATLTKPSSVQQKTREPEVQRSKEASKESCCIKISSMCSSTTYSDVRKFFAGLFIPHNGIKMLNDKHGLRIGVAYIQFSRVSSVHKALMRNNSMLKAKPVKIEVVTDAEFDEVEDSYRPQGRFDRDRGDRHYQDSHNDYDRQDDDNGGDSNYRSDRDSDIETKSEPFTVLYIEDIPSSAAEHDLMRMFSSFTIFDILLTPSRENRREYKGHVLFSRAEEAKAAYEDKSRHMIGYRKVRVRPATVEEMEREKEKLRLANEQLIKEEEALAEAERLKELENQGEDDMDVADDTSSQACPDTNIEANIDQEDNHNSSSDTKPPKIPSLFDIPTAIHGDMQRSGNNSNNTPSDPRLRRQKPSRFEPLNPEDEMNLNRKLANNDMGMNVNSNMGMNSMGLNSSMGMNAMGSNSNMGMNMGMNPNMGMGMNSNMGMNMNNMNMSNNGNFMPSMMNNNNNRNMNFNDMPMNNSNGMNNFILMKNCDYNTRMNDIAELLQGAFLRLKHIEPLRGDRNMPTGEFIVEFLDSRDAENAIREFNNTNFRQRKLRIRSIMPQEIADRIGKPFMNFYPGGGNGTGGGPFERNPFMGNNNAMNPNDGPSMMNFGSGSAGRYGNDNNGRGSDSGNVNNGGGGSGGGGGGLRPKMSRGGRNNSGGDRQDNLSSGMRNRNSRHNNSSSSNDGYNSEQDNDVHIIDDSSNDVNSSGDCGPKDVDGDEASNGGIPEKFTRPGCVVAMENVPYKAELVDILKFFSGFDLTPDDIIRRFNDDGTPTGDARVAFDTPSIARSAYNSRRRKQIFNRTIRLSLL</sequence>
<evidence type="ECO:0000313" key="7">
    <source>
        <dbReference type="EMBL" id="CAD7004360.1"/>
    </source>
</evidence>
<dbReference type="SUPFAM" id="SSF54928">
    <property type="entry name" value="RNA-binding domain, RBD"/>
    <property type="match status" value="4"/>
</dbReference>
<feature type="compositionally biased region" description="Basic and acidic residues" evidence="5">
    <location>
        <begin position="168"/>
        <end position="181"/>
    </location>
</feature>
<feature type="domain" description="RRM" evidence="6">
    <location>
        <begin position="3"/>
        <end position="79"/>
    </location>
</feature>
<dbReference type="InterPro" id="IPR000504">
    <property type="entry name" value="RRM_dom"/>
</dbReference>
<reference evidence="7" key="1">
    <citation type="submission" date="2020-11" db="EMBL/GenBank/DDBJ databases">
        <authorList>
            <person name="Whitehead M."/>
        </authorList>
    </citation>
    <scope>NUCLEOTIDE SEQUENCE</scope>
    <source>
        <strain evidence="7">EGII</strain>
    </source>
</reference>
<name>A0A811UZS7_CERCA</name>
<feature type="region of interest" description="Disordered" evidence="5">
    <location>
        <begin position="1080"/>
        <end position="1229"/>
    </location>
</feature>
<feature type="coiled-coil region" evidence="4">
    <location>
        <begin position="756"/>
        <end position="789"/>
    </location>
</feature>
<feature type="compositionally biased region" description="Polar residues" evidence="5">
    <location>
        <begin position="154"/>
        <end position="166"/>
    </location>
</feature>
<feature type="region of interest" description="Disordered" evidence="5">
    <location>
        <begin position="352"/>
        <end position="381"/>
    </location>
</feature>
<dbReference type="GO" id="GO:0003723">
    <property type="term" value="F:RNA binding"/>
    <property type="evidence" value="ECO:0007669"/>
    <property type="project" value="UniProtKB-UniRule"/>
</dbReference>
<feature type="compositionally biased region" description="Basic and acidic residues" evidence="5">
    <location>
        <begin position="628"/>
        <end position="652"/>
    </location>
</feature>
<feature type="compositionally biased region" description="Basic and acidic residues" evidence="5">
    <location>
        <begin position="525"/>
        <end position="537"/>
    </location>
</feature>
<feature type="domain" description="RRM" evidence="6">
    <location>
        <begin position="680"/>
        <end position="756"/>
    </location>
</feature>
<gene>
    <name evidence="7" type="ORF">CCAP1982_LOCUS12772</name>
</gene>
<feature type="compositionally biased region" description="Acidic residues" evidence="5">
    <location>
        <begin position="791"/>
        <end position="801"/>
    </location>
</feature>
<feature type="compositionally biased region" description="Basic and acidic residues" evidence="5">
    <location>
        <begin position="231"/>
        <end position="247"/>
    </location>
</feature>
<dbReference type="InterPro" id="IPR050666">
    <property type="entry name" value="ESRP"/>
</dbReference>
<dbReference type="Proteomes" id="UP000606786">
    <property type="component" value="Unassembled WGS sequence"/>
</dbReference>
<proteinExistence type="predicted"/>
<keyword evidence="4" id="KW-0175">Coiled coil</keyword>
<keyword evidence="1" id="KW-0677">Repeat</keyword>
<dbReference type="InterPro" id="IPR012677">
    <property type="entry name" value="Nucleotide-bd_a/b_plait_sf"/>
</dbReference>
<feature type="domain" description="RRM" evidence="6">
    <location>
        <begin position="542"/>
        <end position="619"/>
    </location>
</feature>
<organism evidence="7 8">
    <name type="scientific">Ceratitis capitata</name>
    <name type="common">Mediterranean fruit fly</name>
    <name type="synonym">Tephritis capitata</name>
    <dbReference type="NCBI Taxonomy" id="7213"/>
    <lineage>
        <taxon>Eukaryota</taxon>
        <taxon>Metazoa</taxon>
        <taxon>Ecdysozoa</taxon>
        <taxon>Arthropoda</taxon>
        <taxon>Hexapoda</taxon>
        <taxon>Insecta</taxon>
        <taxon>Pterygota</taxon>
        <taxon>Neoptera</taxon>
        <taxon>Endopterygota</taxon>
        <taxon>Diptera</taxon>
        <taxon>Brachycera</taxon>
        <taxon>Muscomorpha</taxon>
        <taxon>Tephritoidea</taxon>
        <taxon>Tephritidae</taxon>
        <taxon>Ceratitis</taxon>
        <taxon>Ceratitis</taxon>
    </lineage>
</organism>
<dbReference type="Gene3D" id="3.30.70.330">
    <property type="match status" value="5"/>
</dbReference>
<feature type="region of interest" description="Disordered" evidence="5">
    <location>
        <begin position="435"/>
        <end position="455"/>
    </location>
</feature>
<evidence type="ECO:0000256" key="5">
    <source>
        <dbReference type="SAM" id="MobiDB-lite"/>
    </source>
</evidence>
<keyword evidence="2 3" id="KW-0694">RNA-binding</keyword>
<evidence type="ECO:0000313" key="8">
    <source>
        <dbReference type="Proteomes" id="UP000606786"/>
    </source>
</evidence>
<feature type="compositionally biased region" description="Low complexity" evidence="5">
    <location>
        <begin position="1148"/>
        <end position="1161"/>
    </location>
</feature>
<feature type="compositionally biased region" description="Basic and acidic residues" evidence="5">
    <location>
        <begin position="189"/>
        <end position="201"/>
    </location>
</feature>
<feature type="region of interest" description="Disordered" evidence="5">
    <location>
        <begin position="790"/>
        <end position="882"/>
    </location>
</feature>
<protein>
    <submittedName>
        <fullName evidence="7">(Mediterranean fruit fly) hypothetical protein</fullName>
    </submittedName>
</protein>
<evidence type="ECO:0000256" key="2">
    <source>
        <dbReference type="ARBA" id="ARBA00022884"/>
    </source>
</evidence>
<keyword evidence="8" id="KW-1185">Reference proteome</keyword>
<feature type="compositionally biased region" description="Polar residues" evidence="5">
    <location>
        <begin position="262"/>
        <end position="288"/>
    </location>
</feature>
<dbReference type="CDD" id="cd12515">
    <property type="entry name" value="RRM5_RBM12_like"/>
    <property type="match status" value="1"/>
</dbReference>
<feature type="compositionally biased region" description="Low complexity" evidence="5">
    <location>
        <begin position="1168"/>
        <end position="1185"/>
    </location>
</feature>
<evidence type="ECO:0000256" key="3">
    <source>
        <dbReference type="PROSITE-ProRule" id="PRU00176"/>
    </source>
</evidence>
<dbReference type="PROSITE" id="PS50102">
    <property type="entry name" value="RRM"/>
    <property type="match status" value="4"/>
</dbReference>
<feature type="compositionally biased region" description="Gly residues" evidence="5">
    <location>
        <begin position="1134"/>
        <end position="1147"/>
    </location>
</feature>
<feature type="compositionally biased region" description="Basic and acidic residues" evidence="5">
    <location>
        <begin position="211"/>
        <end position="221"/>
    </location>
</feature>